<name>A0AAD3CTQ4_9STRA</name>
<feature type="compositionally biased region" description="Low complexity" evidence="2">
    <location>
        <begin position="1"/>
        <end position="12"/>
    </location>
</feature>
<dbReference type="AlphaFoldDB" id="A0AAD3CTQ4"/>
<dbReference type="Proteomes" id="UP001054902">
    <property type="component" value="Unassembled WGS sequence"/>
</dbReference>
<proteinExistence type="predicted"/>
<evidence type="ECO:0000259" key="3">
    <source>
        <dbReference type="PROSITE" id="PS50913"/>
    </source>
</evidence>
<accession>A0AAD3CTQ4</accession>
<feature type="region of interest" description="Disordered" evidence="2">
    <location>
        <begin position="46"/>
        <end position="74"/>
    </location>
</feature>
<evidence type="ECO:0000313" key="5">
    <source>
        <dbReference type="Proteomes" id="UP001054902"/>
    </source>
</evidence>
<comment type="caution">
    <text evidence="4">The sequence shown here is derived from an EMBL/GenBank/DDBJ whole genome shotgun (WGS) entry which is preliminary data.</text>
</comment>
<keyword evidence="1" id="KW-0175">Coiled coil</keyword>
<feature type="domain" description="GRIP" evidence="3">
    <location>
        <begin position="390"/>
        <end position="439"/>
    </location>
</feature>
<dbReference type="InterPro" id="IPR000237">
    <property type="entry name" value="GRIP_dom"/>
</dbReference>
<gene>
    <name evidence="4" type="ORF">CTEN210_08444</name>
</gene>
<evidence type="ECO:0000313" key="4">
    <source>
        <dbReference type="EMBL" id="GFH51968.1"/>
    </source>
</evidence>
<dbReference type="EMBL" id="BLLK01000045">
    <property type="protein sequence ID" value="GFH51968.1"/>
    <property type="molecule type" value="Genomic_DNA"/>
</dbReference>
<evidence type="ECO:0000256" key="1">
    <source>
        <dbReference type="SAM" id="Coils"/>
    </source>
</evidence>
<organism evidence="4 5">
    <name type="scientific">Chaetoceros tenuissimus</name>
    <dbReference type="NCBI Taxonomy" id="426638"/>
    <lineage>
        <taxon>Eukaryota</taxon>
        <taxon>Sar</taxon>
        <taxon>Stramenopiles</taxon>
        <taxon>Ochrophyta</taxon>
        <taxon>Bacillariophyta</taxon>
        <taxon>Coscinodiscophyceae</taxon>
        <taxon>Chaetocerotophycidae</taxon>
        <taxon>Chaetocerotales</taxon>
        <taxon>Chaetocerotaceae</taxon>
        <taxon>Chaetoceros</taxon>
    </lineage>
</organism>
<reference evidence="4 5" key="1">
    <citation type="journal article" date="2021" name="Sci. Rep.">
        <title>The genome of the diatom Chaetoceros tenuissimus carries an ancient integrated fragment of an extant virus.</title>
        <authorList>
            <person name="Hongo Y."/>
            <person name="Kimura K."/>
            <person name="Takaki Y."/>
            <person name="Yoshida Y."/>
            <person name="Baba S."/>
            <person name="Kobayashi G."/>
            <person name="Nagasaki K."/>
            <person name="Hano T."/>
            <person name="Tomaru Y."/>
        </authorList>
    </citation>
    <scope>NUCLEOTIDE SEQUENCE [LARGE SCALE GENOMIC DNA]</scope>
    <source>
        <strain evidence="4 5">NIES-3715</strain>
    </source>
</reference>
<dbReference type="PROSITE" id="PS50913">
    <property type="entry name" value="GRIP"/>
    <property type="match status" value="1"/>
</dbReference>
<feature type="coiled-coil region" evidence="1">
    <location>
        <begin position="253"/>
        <end position="280"/>
    </location>
</feature>
<dbReference type="Pfam" id="PF01465">
    <property type="entry name" value="GRIP"/>
    <property type="match status" value="1"/>
</dbReference>
<feature type="region of interest" description="Disordered" evidence="2">
    <location>
        <begin position="1"/>
        <end position="23"/>
    </location>
</feature>
<dbReference type="SMART" id="SM00755">
    <property type="entry name" value="Grip"/>
    <property type="match status" value="1"/>
</dbReference>
<sequence>MSSSTTNTSNANGVANKRAEQMKKLKDANNKYKDLLKLAKERIQSQEEEMEKLKAALEEAEKKATSSSSLKQQTDNNSISNAYYSYEYTVPQSTELAEQDSITVVRVHQRIKADLLHDGNNFDSNINEEENGQNNDQSSIWALIEYEHNLGESADAFIGSTKRFQRWRKFSSENDLTDHIRRNTGEPIHLPPYSLSPIQSQQIEEEARQAVAHVTEEFRRFRVRAEVARKQADATVKALQSNNVQTAQRHIEGQDLATELEQARTDHEQLEKLRADFAEQEAQWKEAYDVLLHENNALKSSGSEALLAAQWRQRYETCLMEKEKAETALAIERQKLSKESHDRKKEDAGKYESKYKDLKESFRLYRKKAKEIFEAQQNGDMAVIQNMGDSSSEDAKISYLRNLMVNYLSSDPAVREHMEGAIGTVLKFSSDDCARITKQKKLHQEGTSSSWFG</sequence>
<evidence type="ECO:0000256" key="2">
    <source>
        <dbReference type="SAM" id="MobiDB-lite"/>
    </source>
</evidence>
<keyword evidence="5" id="KW-1185">Reference proteome</keyword>
<feature type="compositionally biased region" description="Basic and acidic residues" evidence="2">
    <location>
        <begin position="46"/>
        <end position="64"/>
    </location>
</feature>
<protein>
    <recommendedName>
        <fullName evidence="3">GRIP domain-containing protein</fullName>
    </recommendedName>
</protein>